<dbReference type="Proteomes" id="UP000050795">
    <property type="component" value="Unassembled WGS sequence"/>
</dbReference>
<dbReference type="AlphaFoldDB" id="A0AA85J4I5"/>
<keyword evidence="1" id="KW-1185">Reference proteome</keyword>
<accession>A0AA85J4I5</accession>
<sequence length="247" mass="28879">MQNRHSRQRYEAKRIVITENNTVSRSAQLDHIAISYRWRGSVGDCRSFWNTCVDTNHALVRARVCLRLNGRRKQLVANPSRPQLDQENKSLFEEKLAKHISEFDSCAHPEEACKNIQAAIHTAVKSVNKVNPNVSKNHWISTASSEMIDARRLIPASSKFNEERKLHKRKLTKSLRKNREQWWVTKAKEMEKASAIGNTRQLFRLIRETGGRRQIISETISEKNGTIISSQDRRLERWKEQYEEQFN</sequence>
<protein>
    <submittedName>
        <fullName evidence="2">Uncharacterized protein</fullName>
    </submittedName>
</protein>
<name>A0AA85J4I5_TRIRE</name>
<reference evidence="1" key="1">
    <citation type="submission" date="2022-06" db="EMBL/GenBank/DDBJ databases">
        <authorList>
            <person name="Berger JAMES D."/>
            <person name="Berger JAMES D."/>
        </authorList>
    </citation>
    <scope>NUCLEOTIDE SEQUENCE [LARGE SCALE GENOMIC DNA]</scope>
</reference>
<organism evidence="1 2">
    <name type="scientific">Trichobilharzia regenti</name>
    <name type="common">Nasal bird schistosome</name>
    <dbReference type="NCBI Taxonomy" id="157069"/>
    <lineage>
        <taxon>Eukaryota</taxon>
        <taxon>Metazoa</taxon>
        <taxon>Spiralia</taxon>
        <taxon>Lophotrochozoa</taxon>
        <taxon>Platyhelminthes</taxon>
        <taxon>Trematoda</taxon>
        <taxon>Digenea</taxon>
        <taxon>Strigeidida</taxon>
        <taxon>Schistosomatoidea</taxon>
        <taxon>Schistosomatidae</taxon>
        <taxon>Trichobilharzia</taxon>
    </lineage>
</organism>
<dbReference type="WBParaSite" id="TREG1_125800.1">
    <property type="protein sequence ID" value="TREG1_125800.1"/>
    <property type="gene ID" value="TREG1_125800"/>
</dbReference>
<reference evidence="2" key="2">
    <citation type="submission" date="2023-11" db="UniProtKB">
        <authorList>
            <consortium name="WormBaseParasite"/>
        </authorList>
    </citation>
    <scope>IDENTIFICATION</scope>
</reference>
<proteinExistence type="predicted"/>
<evidence type="ECO:0000313" key="1">
    <source>
        <dbReference type="Proteomes" id="UP000050795"/>
    </source>
</evidence>
<evidence type="ECO:0000313" key="2">
    <source>
        <dbReference type="WBParaSite" id="TREG1_125800.1"/>
    </source>
</evidence>